<organism evidence="3 4">
    <name type="scientific">Notothenia coriiceps</name>
    <name type="common">black rockcod</name>
    <dbReference type="NCBI Taxonomy" id="8208"/>
    <lineage>
        <taxon>Eukaryota</taxon>
        <taxon>Metazoa</taxon>
        <taxon>Chordata</taxon>
        <taxon>Craniata</taxon>
        <taxon>Vertebrata</taxon>
        <taxon>Euteleostomi</taxon>
        <taxon>Actinopterygii</taxon>
        <taxon>Neopterygii</taxon>
        <taxon>Teleostei</taxon>
        <taxon>Neoteleostei</taxon>
        <taxon>Acanthomorphata</taxon>
        <taxon>Eupercaria</taxon>
        <taxon>Perciformes</taxon>
        <taxon>Notothenioidei</taxon>
        <taxon>Nototheniidae</taxon>
        <taxon>Notothenia</taxon>
    </lineage>
</organism>
<sequence length="139" mass="15395">MSFACSRCVFLRHGTPGRRFFLIFVILFIGINKIDDCWDQDSCRCVRVGSEPVRTLLVLDDSVWASCGNSVTAVDSSSLNTQTFEVHPDKMISVAHMACAGGGVWMAFSEGSSIRLFHTETLELLQEINISTRSTLLNT</sequence>
<dbReference type="OrthoDB" id="28697at2759"/>
<dbReference type="InterPro" id="IPR039919">
    <property type="entry name" value="ARHGEF10/ARHGEF17"/>
</dbReference>
<feature type="signal peptide" evidence="2">
    <location>
        <begin position="1"/>
        <end position="36"/>
    </location>
</feature>
<dbReference type="GO" id="GO:0051496">
    <property type="term" value="P:positive regulation of stress fiber assembly"/>
    <property type="evidence" value="ECO:0007669"/>
    <property type="project" value="TreeGrafter"/>
</dbReference>
<feature type="chain" id="PRO_5026870861" evidence="2">
    <location>
        <begin position="37"/>
        <end position="139"/>
    </location>
</feature>
<gene>
    <name evidence="4" type="primary">LOC104956747</name>
</gene>
<dbReference type="GO" id="GO:0005085">
    <property type="term" value="F:guanyl-nucleotide exchange factor activity"/>
    <property type="evidence" value="ECO:0007669"/>
    <property type="project" value="UniProtKB-KW"/>
</dbReference>
<protein>
    <submittedName>
        <fullName evidence="4">Rho guanine nucleotide exchange factor 10-like protein</fullName>
    </submittedName>
</protein>
<dbReference type="RefSeq" id="XP_010782575.1">
    <property type="nucleotide sequence ID" value="XM_010784273.1"/>
</dbReference>
<evidence type="ECO:0000313" key="4">
    <source>
        <dbReference type="RefSeq" id="XP_010782575.1"/>
    </source>
</evidence>
<dbReference type="GeneID" id="104956747"/>
<dbReference type="PANTHER" id="PTHR12877">
    <property type="entry name" value="RHO GUANINE NUCLEOTIDE EXCHANGE FACTOR"/>
    <property type="match status" value="1"/>
</dbReference>
<proteinExistence type="predicted"/>
<name>A0A6I9P4Y9_9TELE</name>
<keyword evidence="1" id="KW-0344">Guanine-nucleotide releasing factor</keyword>
<evidence type="ECO:0000313" key="3">
    <source>
        <dbReference type="Proteomes" id="UP000504611"/>
    </source>
</evidence>
<feature type="non-terminal residue" evidence="4">
    <location>
        <position position="139"/>
    </location>
</feature>
<keyword evidence="3" id="KW-1185">Reference proteome</keyword>
<accession>A0A6I9P4Y9</accession>
<keyword evidence="2" id="KW-0732">Signal</keyword>
<evidence type="ECO:0000256" key="1">
    <source>
        <dbReference type="ARBA" id="ARBA00022658"/>
    </source>
</evidence>
<dbReference type="GO" id="GO:0005829">
    <property type="term" value="C:cytosol"/>
    <property type="evidence" value="ECO:0007669"/>
    <property type="project" value="TreeGrafter"/>
</dbReference>
<dbReference type="GO" id="GO:0030036">
    <property type="term" value="P:actin cytoskeleton organization"/>
    <property type="evidence" value="ECO:0007669"/>
    <property type="project" value="TreeGrafter"/>
</dbReference>
<dbReference type="KEGG" id="ncc:104956747"/>
<reference evidence="4" key="1">
    <citation type="submission" date="2025-08" db="UniProtKB">
        <authorList>
            <consortium name="RefSeq"/>
        </authorList>
    </citation>
    <scope>IDENTIFICATION</scope>
    <source>
        <tissue evidence="4">Muscle</tissue>
    </source>
</reference>
<dbReference type="Pfam" id="PF19056">
    <property type="entry name" value="WD40_2"/>
    <property type="match status" value="1"/>
</dbReference>
<dbReference type="Proteomes" id="UP000504611">
    <property type="component" value="Unplaced"/>
</dbReference>
<dbReference type="PANTHER" id="PTHR12877:SF16">
    <property type="entry name" value="RHO GUANINE NUCLEOTIDE EXCHANGE FACTOR 10-LIKE PROTEIN"/>
    <property type="match status" value="1"/>
</dbReference>
<dbReference type="AlphaFoldDB" id="A0A6I9P4Y9"/>
<dbReference type="GO" id="GO:0032933">
    <property type="term" value="P:SREBP signaling pathway"/>
    <property type="evidence" value="ECO:0007669"/>
    <property type="project" value="TreeGrafter"/>
</dbReference>
<evidence type="ECO:0000256" key="2">
    <source>
        <dbReference type="SAM" id="SignalP"/>
    </source>
</evidence>